<dbReference type="Gene3D" id="2.60.98.50">
    <property type="match status" value="1"/>
</dbReference>
<feature type="domain" description="Phlebovirus glycoprotein G2 fusion" evidence="3">
    <location>
        <begin position="289"/>
        <end position="347"/>
    </location>
</feature>
<name>A0AAD4ND68_9BILA</name>
<dbReference type="InterPro" id="IPR010826">
    <property type="entry name" value="Phlebovirus_G1"/>
</dbReference>
<evidence type="ECO:0000259" key="3">
    <source>
        <dbReference type="Pfam" id="PF07245"/>
    </source>
</evidence>
<feature type="domain" description="Phlebovirus glycoprotein G1" evidence="2">
    <location>
        <begin position="72"/>
        <end position="222"/>
    </location>
</feature>
<evidence type="ECO:0000313" key="5">
    <source>
        <dbReference type="Proteomes" id="UP001201812"/>
    </source>
</evidence>
<keyword evidence="1" id="KW-1133">Transmembrane helix</keyword>
<dbReference type="Pfam" id="PF07243">
    <property type="entry name" value="Phlebovirus_G1"/>
    <property type="match status" value="1"/>
</dbReference>
<dbReference type="InterPro" id="IPR009878">
    <property type="entry name" value="Phlebovirus_G2_fusion"/>
</dbReference>
<comment type="caution">
    <text evidence="4">The sequence shown here is derived from an EMBL/GenBank/DDBJ whole genome shotgun (WGS) entry which is preliminary data.</text>
</comment>
<keyword evidence="1" id="KW-0812">Transmembrane</keyword>
<accession>A0AAD4ND68</accession>
<sequence length="347" mass="38796">MSLPSRGALAPEELEAAIISGTPNTAMEPKQVATEPTHHYNLRDRAKLKPPARTLLVTIALLCLTSISARPFKGCPSCDFSCTPDGVRLQTPTFNKKAEICCKNYDCKEVHRLNHFSIELPQSLRANTHFCRAQVWGTRKYYRMEIECPAIDICQLTDCYFCIQQLRNPGCLPNFSAILTGIGLMAILLAVCLVLKIIKAMASYLLKCGKCAICLGSLFCRCCRKPDKRSKTRLDSHSESETLLSSEKKPKMGYKPFRIWPISLPGGRVIRLITILTFVILCPPQTQQCAEIISFSAREEKFEVLRNETRCTINDATELTLLPAGQEVCLFLKDSKGNPMGTLKMKL</sequence>
<gene>
    <name evidence="4" type="ORF">DdX_00106</name>
</gene>
<feature type="transmembrane region" description="Helical" evidence="1">
    <location>
        <begin position="175"/>
        <end position="198"/>
    </location>
</feature>
<organism evidence="4 5">
    <name type="scientific">Ditylenchus destructor</name>
    <dbReference type="NCBI Taxonomy" id="166010"/>
    <lineage>
        <taxon>Eukaryota</taxon>
        <taxon>Metazoa</taxon>
        <taxon>Ecdysozoa</taxon>
        <taxon>Nematoda</taxon>
        <taxon>Chromadorea</taxon>
        <taxon>Rhabditida</taxon>
        <taxon>Tylenchina</taxon>
        <taxon>Tylenchomorpha</taxon>
        <taxon>Sphaerularioidea</taxon>
        <taxon>Anguinidae</taxon>
        <taxon>Anguininae</taxon>
        <taxon>Ditylenchus</taxon>
    </lineage>
</organism>
<dbReference type="Pfam" id="PF07245">
    <property type="entry name" value="Phlebovirus_G2"/>
    <property type="match status" value="1"/>
</dbReference>
<protein>
    <submittedName>
        <fullName evidence="4">Phlebovirus glycoprotein g1 domain-containing protein</fullName>
    </submittedName>
</protein>
<reference evidence="4" key="1">
    <citation type="submission" date="2022-01" db="EMBL/GenBank/DDBJ databases">
        <title>Genome Sequence Resource for Two Populations of Ditylenchus destructor, the Migratory Endoparasitic Phytonematode.</title>
        <authorList>
            <person name="Zhang H."/>
            <person name="Lin R."/>
            <person name="Xie B."/>
        </authorList>
    </citation>
    <scope>NUCLEOTIDE SEQUENCE</scope>
    <source>
        <strain evidence="4">BazhouSP</strain>
    </source>
</reference>
<keyword evidence="5" id="KW-1185">Reference proteome</keyword>
<keyword evidence="1" id="KW-0472">Membrane</keyword>
<evidence type="ECO:0000256" key="1">
    <source>
        <dbReference type="SAM" id="Phobius"/>
    </source>
</evidence>
<dbReference type="GO" id="GO:0016020">
    <property type="term" value="C:membrane"/>
    <property type="evidence" value="ECO:0007669"/>
    <property type="project" value="InterPro"/>
</dbReference>
<dbReference type="Proteomes" id="UP001201812">
    <property type="component" value="Unassembled WGS sequence"/>
</dbReference>
<evidence type="ECO:0000259" key="2">
    <source>
        <dbReference type="Pfam" id="PF07243"/>
    </source>
</evidence>
<dbReference type="EMBL" id="JAKKPZ010000001">
    <property type="protein sequence ID" value="KAI1727962.1"/>
    <property type="molecule type" value="Genomic_DNA"/>
</dbReference>
<evidence type="ECO:0000313" key="4">
    <source>
        <dbReference type="EMBL" id="KAI1727962.1"/>
    </source>
</evidence>
<proteinExistence type="predicted"/>
<dbReference type="AlphaFoldDB" id="A0AAD4ND68"/>